<accession>A0A2P2Q737</accession>
<sequence>MHFILMFSFWLYDLVRMESYSGDFRTVLIFSIFTRSEQTLQNSLLLPPLLLVLHYFGVGVGGDCPSIEFEHANIANIDSRCLL</sequence>
<keyword evidence="1" id="KW-0732">Signal</keyword>
<protein>
    <submittedName>
        <fullName evidence="2">Uncharacterized protein</fullName>
    </submittedName>
</protein>
<evidence type="ECO:0000256" key="1">
    <source>
        <dbReference type="SAM" id="SignalP"/>
    </source>
</evidence>
<proteinExistence type="predicted"/>
<dbReference type="AlphaFoldDB" id="A0A2P2Q737"/>
<feature type="chain" id="PRO_5015198180" evidence="1">
    <location>
        <begin position="18"/>
        <end position="83"/>
    </location>
</feature>
<organism evidence="2">
    <name type="scientific">Rhizophora mucronata</name>
    <name type="common">Asiatic mangrove</name>
    <dbReference type="NCBI Taxonomy" id="61149"/>
    <lineage>
        <taxon>Eukaryota</taxon>
        <taxon>Viridiplantae</taxon>
        <taxon>Streptophyta</taxon>
        <taxon>Embryophyta</taxon>
        <taxon>Tracheophyta</taxon>
        <taxon>Spermatophyta</taxon>
        <taxon>Magnoliopsida</taxon>
        <taxon>eudicotyledons</taxon>
        <taxon>Gunneridae</taxon>
        <taxon>Pentapetalae</taxon>
        <taxon>rosids</taxon>
        <taxon>fabids</taxon>
        <taxon>Malpighiales</taxon>
        <taxon>Rhizophoraceae</taxon>
        <taxon>Rhizophora</taxon>
    </lineage>
</organism>
<dbReference type="EMBL" id="GGEC01082313">
    <property type="protein sequence ID" value="MBX62797.1"/>
    <property type="molecule type" value="Transcribed_RNA"/>
</dbReference>
<feature type="signal peptide" evidence="1">
    <location>
        <begin position="1"/>
        <end position="17"/>
    </location>
</feature>
<name>A0A2P2Q737_RHIMU</name>
<evidence type="ECO:0000313" key="2">
    <source>
        <dbReference type="EMBL" id="MBX62797.1"/>
    </source>
</evidence>
<reference evidence="2" key="1">
    <citation type="submission" date="2018-02" db="EMBL/GenBank/DDBJ databases">
        <title>Rhizophora mucronata_Transcriptome.</title>
        <authorList>
            <person name="Meera S.P."/>
            <person name="Sreeshan A."/>
            <person name="Augustine A."/>
        </authorList>
    </citation>
    <scope>NUCLEOTIDE SEQUENCE</scope>
    <source>
        <tissue evidence="2">Leaf</tissue>
    </source>
</reference>